<evidence type="ECO:0000313" key="8">
    <source>
        <dbReference type="Proteomes" id="UP001558652"/>
    </source>
</evidence>
<feature type="compositionally biased region" description="Acidic residues" evidence="5">
    <location>
        <begin position="24"/>
        <end position="35"/>
    </location>
</feature>
<dbReference type="GO" id="GO:0005634">
    <property type="term" value="C:nucleus"/>
    <property type="evidence" value="ECO:0007669"/>
    <property type="project" value="UniProtKB-SubCell"/>
</dbReference>
<feature type="region of interest" description="Disordered" evidence="5">
    <location>
        <begin position="384"/>
        <end position="489"/>
    </location>
</feature>
<accession>A0ABD0XZ61</accession>
<feature type="compositionally biased region" description="Low complexity" evidence="5">
    <location>
        <begin position="401"/>
        <end position="421"/>
    </location>
</feature>
<protein>
    <recommendedName>
        <fullName evidence="6">Sas10 C-terminal domain-containing protein</fullName>
    </recommendedName>
</protein>
<feature type="domain" description="Sas10 C-terminal" evidence="6">
    <location>
        <begin position="442"/>
        <end position="514"/>
    </location>
</feature>
<dbReference type="InterPro" id="IPR007146">
    <property type="entry name" value="Sas10/Utp3/C1D"/>
</dbReference>
<gene>
    <name evidence="7" type="ORF">AAG570_005001</name>
</gene>
<evidence type="ECO:0000256" key="5">
    <source>
        <dbReference type="SAM" id="MobiDB-lite"/>
    </source>
</evidence>
<evidence type="ECO:0000256" key="3">
    <source>
        <dbReference type="ARBA" id="ARBA00022553"/>
    </source>
</evidence>
<dbReference type="AlphaFoldDB" id="A0ABD0XZ61"/>
<comment type="subcellular location">
    <subcellularLocation>
        <location evidence="1">Nucleus</location>
    </subcellularLocation>
</comment>
<dbReference type="Proteomes" id="UP001558652">
    <property type="component" value="Unassembled WGS sequence"/>
</dbReference>
<dbReference type="Pfam" id="PF04000">
    <property type="entry name" value="Sas10_Utp3"/>
    <property type="match status" value="1"/>
</dbReference>
<evidence type="ECO:0000256" key="1">
    <source>
        <dbReference type="ARBA" id="ARBA00004123"/>
    </source>
</evidence>
<evidence type="ECO:0000259" key="6">
    <source>
        <dbReference type="Pfam" id="PF09368"/>
    </source>
</evidence>
<dbReference type="InterPro" id="IPR018972">
    <property type="entry name" value="Sas10_C_dom"/>
</dbReference>
<keyword evidence="8" id="KW-1185">Reference proteome</keyword>
<comment type="similarity">
    <text evidence="2">Belongs to the SAS10 family.</text>
</comment>
<feature type="compositionally biased region" description="Basic residues" evidence="5">
    <location>
        <begin position="458"/>
        <end position="485"/>
    </location>
</feature>
<feature type="region of interest" description="Disordered" evidence="5">
    <location>
        <begin position="1"/>
        <end position="116"/>
    </location>
</feature>
<dbReference type="PANTHER" id="PTHR13237:SF8">
    <property type="entry name" value="SOMETHING ABOUT SILENCING PROTEIN 10"/>
    <property type="match status" value="1"/>
</dbReference>
<keyword evidence="4" id="KW-0539">Nucleus</keyword>
<keyword evidence="3" id="KW-0597">Phosphoprotein</keyword>
<feature type="compositionally biased region" description="Basic and acidic residues" evidence="5">
    <location>
        <begin position="36"/>
        <end position="45"/>
    </location>
</feature>
<reference evidence="7 8" key="1">
    <citation type="submission" date="2024-07" db="EMBL/GenBank/DDBJ databases">
        <title>Chromosome-level genome assembly of the water stick insect Ranatra chinensis (Heteroptera: Nepidae).</title>
        <authorList>
            <person name="Liu X."/>
        </authorList>
    </citation>
    <scope>NUCLEOTIDE SEQUENCE [LARGE SCALE GENOMIC DNA]</scope>
    <source>
        <strain evidence="7">Cailab_2021Rc</strain>
        <tissue evidence="7">Muscle</tissue>
    </source>
</reference>
<evidence type="ECO:0000256" key="4">
    <source>
        <dbReference type="ARBA" id="ARBA00023242"/>
    </source>
</evidence>
<comment type="caution">
    <text evidence="7">The sequence shown here is derived from an EMBL/GenBank/DDBJ whole genome shotgun (WGS) entry which is preliminary data.</text>
</comment>
<dbReference type="Pfam" id="PF09368">
    <property type="entry name" value="Sas10"/>
    <property type="match status" value="1"/>
</dbReference>
<evidence type="ECO:0000313" key="7">
    <source>
        <dbReference type="EMBL" id="KAL1116529.1"/>
    </source>
</evidence>
<proteinExistence type="inferred from homology"/>
<feature type="compositionally biased region" description="Acidic residues" evidence="5">
    <location>
        <begin position="68"/>
        <end position="81"/>
    </location>
</feature>
<name>A0ABD0XZ61_9HEMI</name>
<dbReference type="EMBL" id="JBFDAA010000017">
    <property type="protein sequence ID" value="KAL1116529.1"/>
    <property type="molecule type" value="Genomic_DNA"/>
</dbReference>
<sequence>MKKKRSTGKRPKKIDADLDKEVDSYEPSDSDDDFTTEDKIMLERSKHGKYLQDNDSEEEVLRVHSSSEDEEDEVEEDSEDEPQGRALGSDYDSDLDDGQPGPSRKGDGLPNDKAWGRKKSKYYSTDYVDQDYGGFGKDEEELALMEEKEADAIQRRLLSQLEETDFTLGILDEVEQKKAELAEKSTSEFVREKITTDYSQLTEEEKLQILNRDSPELFAIIEDYKNRVSFMHNKLNPILDLVAAGEVPKCGASEHVRTQRNIIMLYSLNISYYLYAKAKGVRLDGHPVIRRLYQFRKLLREVDVINEEFMLKEIDGVLEAKRAGGTLVLAEEQEEAEPEPKNRAERRKKKLKILEEKREMDRLVEETKKKFEIQDEDEGRSLVIKSGGKNKRRKVTFDVTDAGGESSGQDDGSGDSDAGYSGEEETHPEEATKKKGKGKDDSEKRVINFTIAKNKGLTPKRKKEQRNPRVKHRNKYKKAKVRRKGQVREVRKELNRYSGEVSGIKAYVSKSIKFR</sequence>
<dbReference type="PANTHER" id="PTHR13237">
    <property type="entry name" value="SOMETHING ABOUT SILENCING PROTEIN 10-RELATED"/>
    <property type="match status" value="1"/>
</dbReference>
<organism evidence="7 8">
    <name type="scientific">Ranatra chinensis</name>
    <dbReference type="NCBI Taxonomy" id="642074"/>
    <lineage>
        <taxon>Eukaryota</taxon>
        <taxon>Metazoa</taxon>
        <taxon>Ecdysozoa</taxon>
        <taxon>Arthropoda</taxon>
        <taxon>Hexapoda</taxon>
        <taxon>Insecta</taxon>
        <taxon>Pterygota</taxon>
        <taxon>Neoptera</taxon>
        <taxon>Paraneoptera</taxon>
        <taxon>Hemiptera</taxon>
        <taxon>Heteroptera</taxon>
        <taxon>Panheteroptera</taxon>
        <taxon>Nepomorpha</taxon>
        <taxon>Nepidae</taxon>
        <taxon>Ranatrinae</taxon>
        <taxon>Ranatra</taxon>
    </lineage>
</organism>
<feature type="compositionally biased region" description="Basic residues" evidence="5">
    <location>
        <begin position="1"/>
        <end position="12"/>
    </location>
</feature>
<evidence type="ECO:0000256" key="2">
    <source>
        <dbReference type="ARBA" id="ARBA00010979"/>
    </source>
</evidence>
<feature type="compositionally biased region" description="Basic and acidic residues" evidence="5">
    <location>
        <begin position="13"/>
        <end position="23"/>
    </location>
</feature>
<feature type="compositionally biased region" description="Basic and acidic residues" evidence="5">
    <location>
        <begin position="424"/>
        <end position="446"/>
    </location>
</feature>